<comment type="subcellular location">
    <subcellularLocation>
        <location evidence="14">Cell inner membrane</location>
        <topology evidence="14">Multi-pass membrane protein</topology>
    </subcellularLocation>
    <subcellularLocation>
        <location evidence="1">Cell membrane</location>
        <topology evidence="1">Multi-pass membrane protein</topology>
    </subcellularLocation>
</comment>
<comment type="similarity">
    <text evidence="2 14">Belongs to the UppP family.</text>
</comment>
<comment type="function">
    <text evidence="14">Catalyzes the dephosphorylation of undecaprenyl diphosphate (UPP). Confers resistance to bacitracin.</text>
</comment>
<name>B1ZWC3_OPITP</name>
<feature type="chain" id="PRO_5002774977" description="Undecaprenyl-diphosphatase" evidence="15">
    <location>
        <begin position="17"/>
        <end position="339"/>
    </location>
</feature>
<dbReference type="GO" id="GO:0009252">
    <property type="term" value="P:peptidoglycan biosynthetic process"/>
    <property type="evidence" value="ECO:0007669"/>
    <property type="project" value="UniProtKB-KW"/>
</dbReference>
<keyword evidence="5 14" id="KW-1003">Cell membrane</keyword>
<dbReference type="HOGENOM" id="CLU_060296_2_0_0"/>
<feature type="signal peptide" evidence="15">
    <location>
        <begin position="1"/>
        <end position="16"/>
    </location>
</feature>
<feature type="transmembrane region" description="Helical" evidence="14">
    <location>
        <begin position="320"/>
        <end position="338"/>
    </location>
</feature>
<dbReference type="GO" id="GO:0046677">
    <property type="term" value="P:response to antibiotic"/>
    <property type="evidence" value="ECO:0007669"/>
    <property type="project" value="UniProtKB-UniRule"/>
</dbReference>
<dbReference type="EC" id="3.6.1.27" evidence="3 14"/>
<evidence type="ECO:0000256" key="15">
    <source>
        <dbReference type="SAM" id="SignalP"/>
    </source>
</evidence>
<comment type="catalytic activity">
    <reaction evidence="13 14">
        <text>di-trans,octa-cis-undecaprenyl diphosphate + H2O = di-trans,octa-cis-undecaprenyl phosphate + phosphate + H(+)</text>
        <dbReference type="Rhea" id="RHEA:28094"/>
        <dbReference type="ChEBI" id="CHEBI:15377"/>
        <dbReference type="ChEBI" id="CHEBI:15378"/>
        <dbReference type="ChEBI" id="CHEBI:43474"/>
        <dbReference type="ChEBI" id="CHEBI:58405"/>
        <dbReference type="ChEBI" id="CHEBI:60392"/>
        <dbReference type="EC" id="3.6.1.27"/>
    </reaction>
</comment>
<keyword evidence="14" id="KW-0997">Cell inner membrane</keyword>
<keyword evidence="17" id="KW-1185">Reference proteome</keyword>
<organism evidence="16 17">
    <name type="scientific">Opitutus terrae (strain DSM 11246 / JCM 15787 / PB90-1)</name>
    <dbReference type="NCBI Taxonomy" id="452637"/>
    <lineage>
        <taxon>Bacteria</taxon>
        <taxon>Pseudomonadati</taxon>
        <taxon>Verrucomicrobiota</taxon>
        <taxon>Opitutia</taxon>
        <taxon>Opitutales</taxon>
        <taxon>Opitutaceae</taxon>
        <taxon>Opitutus</taxon>
    </lineage>
</organism>
<evidence type="ECO:0000256" key="8">
    <source>
        <dbReference type="ARBA" id="ARBA00022989"/>
    </source>
</evidence>
<dbReference type="HAMAP" id="MF_01006">
    <property type="entry name" value="Undec_diphosphatase"/>
    <property type="match status" value="1"/>
</dbReference>
<evidence type="ECO:0000256" key="3">
    <source>
        <dbReference type="ARBA" id="ARBA00012374"/>
    </source>
</evidence>
<keyword evidence="8 14" id="KW-1133">Transmembrane helix</keyword>
<evidence type="ECO:0000256" key="5">
    <source>
        <dbReference type="ARBA" id="ARBA00022475"/>
    </source>
</evidence>
<evidence type="ECO:0000256" key="6">
    <source>
        <dbReference type="ARBA" id="ARBA00022692"/>
    </source>
</evidence>
<evidence type="ECO:0000256" key="12">
    <source>
        <dbReference type="ARBA" id="ARBA00032932"/>
    </source>
</evidence>
<feature type="transmembrane region" description="Helical" evidence="14">
    <location>
        <begin position="108"/>
        <end position="126"/>
    </location>
</feature>
<dbReference type="KEGG" id="ote:Oter_3598"/>
<evidence type="ECO:0000256" key="13">
    <source>
        <dbReference type="ARBA" id="ARBA00047594"/>
    </source>
</evidence>
<protein>
    <recommendedName>
        <fullName evidence="4 14">Undecaprenyl-diphosphatase</fullName>
        <ecNumber evidence="3 14">3.6.1.27</ecNumber>
    </recommendedName>
    <alternativeName>
        <fullName evidence="12 14">Bacitracin resistance protein</fullName>
    </alternativeName>
    <alternativeName>
        <fullName evidence="11 14">Undecaprenyl pyrophosphate phosphatase</fullName>
    </alternativeName>
</protein>
<evidence type="ECO:0000313" key="17">
    <source>
        <dbReference type="Proteomes" id="UP000007013"/>
    </source>
</evidence>
<evidence type="ECO:0000256" key="1">
    <source>
        <dbReference type="ARBA" id="ARBA00004651"/>
    </source>
</evidence>
<dbReference type="eggNOG" id="COG1968">
    <property type="taxonomic scope" value="Bacteria"/>
</dbReference>
<dbReference type="Proteomes" id="UP000007013">
    <property type="component" value="Chromosome"/>
</dbReference>
<evidence type="ECO:0000256" key="14">
    <source>
        <dbReference type="HAMAP-Rule" id="MF_01006"/>
    </source>
</evidence>
<dbReference type="GO" id="GO:0005886">
    <property type="term" value="C:plasma membrane"/>
    <property type="evidence" value="ECO:0007669"/>
    <property type="project" value="UniProtKB-SubCell"/>
</dbReference>
<dbReference type="RefSeq" id="WP_012376404.1">
    <property type="nucleotide sequence ID" value="NC_010571.1"/>
</dbReference>
<evidence type="ECO:0000256" key="9">
    <source>
        <dbReference type="ARBA" id="ARBA00023136"/>
    </source>
</evidence>
<evidence type="ECO:0000256" key="4">
    <source>
        <dbReference type="ARBA" id="ARBA00021581"/>
    </source>
</evidence>
<sequence>MRIRLLLLATVLVASAAAQPVLEKAAPPPAGPLAELSLADAAVLGAVEGITEYLPVSSTGHLIIAARALRVDSNLPLRRANGEVHWFVPPTAKHPDGVPLTLKLAADTYVVVIQFGAIAAVGMLYWRQLVAMLLGLLGRDPAGLRLLRNVLLAFLPAAIVGFLVHDWIDTHLFSLEAVIAAQVAGAGLILWAERYRRRRVATTARHPEFPTDLSMGAAFRIGLLQCVSLWPGTSRSMMTIIGGYLAGLDPRRSAEFSFLLGFVTLSAATVYKSLKTGEAMIMIFGWPHVLFGCVVAAITAALAVKFLVGWLSRHGMAIFAYYRLALAAGLGILAAVGWL</sequence>
<keyword evidence="6 14" id="KW-0812">Transmembrane</keyword>
<evidence type="ECO:0000256" key="10">
    <source>
        <dbReference type="ARBA" id="ARBA00023251"/>
    </source>
</evidence>
<feature type="transmembrane region" description="Helical" evidence="14">
    <location>
        <begin position="146"/>
        <end position="165"/>
    </location>
</feature>
<dbReference type="AlphaFoldDB" id="B1ZWC3"/>
<dbReference type="EMBL" id="CP001032">
    <property type="protein sequence ID" value="ACB76875.1"/>
    <property type="molecule type" value="Genomic_DNA"/>
</dbReference>
<dbReference type="OrthoDB" id="9808289at2"/>
<keyword evidence="14" id="KW-0573">Peptidoglycan synthesis</keyword>
<feature type="transmembrane region" description="Helical" evidence="14">
    <location>
        <begin position="171"/>
        <end position="192"/>
    </location>
</feature>
<keyword evidence="9 14" id="KW-0472">Membrane</keyword>
<keyword evidence="10 14" id="KW-0046">Antibiotic resistance</keyword>
<dbReference type="GO" id="GO:0008360">
    <property type="term" value="P:regulation of cell shape"/>
    <property type="evidence" value="ECO:0007669"/>
    <property type="project" value="UniProtKB-KW"/>
</dbReference>
<comment type="miscellaneous">
    <text evidence="14">Bacitracin is thought to be involved in the inhibition of peptidoglycan synthesis by sequestering undecaprenyl diphosphate, thereby reducing the pool of lipid carrier available.</text>
</comment>
<dbReference type="GO" id="GO:0050380">
    <property type="term" value="F:undecaprenyl-diphosphatase activity"/>
    <property type="evidence" value="ECO:0007669"/>
    <property type="project" value="UniProtKB-UniRule"/>
</dbReference>
<feature type="transmembrane region" description="Helical" evidence="14">
    <location>
        <begin position="286"/>
        <end position="308"/>
    </location>
</feature>
<keyword evidence="15" id="KW-0732">Signal</keyword>
<dbReference type="PANTHER" id="PTHR30622:SF3">
    <property type="entry name" value="UNDECAPRENYL-DIPHOSPHATASE"/>
    <property type="match status" value="1"/>
</dbReference>
<proteinExistence type="inferred from homology"/>
<keyword evidence="7 14" id="KW-0378">Hydrolase</keyword>
<dbReference type="GO" id="GO:0071555">
    <property type="term" value="P:cell wall organization"/>
    <property type="evidence" value="ECO:0007669"/>
    <property type="project" value="UniProtKB-KW"/>
</dbReference>
<dbReference type="PANTHER" id="PTHR30622">
    <property type="entry name" value="UNDECAPRENYL-DIPHOSPHATASE"/>
    <property type="match status" value="1"/>
</dbReference>
<evidence type="ECO:0000256" key="11">
    <source>
        <dbReference type="ARBA" id="ARBA00032707"/>
    </source>
</evidence>
<evidence type="ECO:0000256" key="7">
    <source>
        <dbReference type="ARBA" id="ARBA00022801"/>
    </source>
</evidence>
<accession>B1ZWC3</accession>
<keyword evidence="14" id="KW-0961">Cell wall biogenesis/degradation</keyword>
<dbReference type="Pfam" id="PF02673">
    <property type="entry name" value="BacA"/>
    <property type="match status" value="1"/>
</dbReference>
<keyword evidence="14" id="KW-0133">Cell shape</keyword>
<evidence type="ECO:0000313" key="16">
    <source>
        <dbReference type="EMBL" id="ACB76875.1"/>
    </source>
</evidence>
<evidence type="ECO:0000256" key="2">
    <source>
        <dbReference type="ARBA" id="ARBA00010621"/>
    </source>
</evidence>
<dbReference type="InterPro" id="IPR003824">
    <property type="entry name" value="UppP"/>
</dbReference>
<reference evidence="16 17" key="1">
    <citation type="journal article" date="2011" name="J. Bacteriol.">
        <title>Genome sequence of the verrucomicrobium Opitutus terrae PB90-1, an abundant inhabitant of rice paddy soil ecosystems.</title>
        <authorList>
            <person name="van Passel M.W."/>
            <person name="Kant R."/>
            <person name="Palva A."/>
            <person name="Copeland A."/>
            <person name="Lucas S."/>
            <person name="Lapidus A."/>
            <person name="Glavina del Rio T."/>
            <person name="Pitluck S."/>
            <person name="Goltsman E."/>
            <person name="Clum A."/>
            <person name="Sun H."/>
            <person name="Schmutz J."/>
            <person name="Larimer F.W."/>
            <person name="Land M.L."/>
            <person name="Hauser L."/>
            <person name="Kyrpides N."/>
            <person name="Mikhailova N."/>
            <person name="Richardson P.P."/>
            <person name="Janssen P.H."/>
            <person name="de Vos W.M."/>
            <person name="Smidt H."/>
        </authorList>
    </citation>
    <scope>NUCLEOTIDE SEQUENCE [LARGE SCALE GENOMIC DNA]</scope>
    <source>
        <strain evidence="17">DSM 11246 / JCM 15787 / PB90-1</strain>
    </source>
</reference>
<gene>
    <name evidence="14" type="primary">uppP</name>
    <name evidence="16" type="ordered locus">Oter_3598</name>
</gene>
<dbReference type="STRING" id="452637.Oter_3598"/>